<sequence>MTGIAIVMMTLFCLVIWGGLALAVVHMLRHPDETSGHLGDDPNLSSEVLQEMERA</sequence>
<evidence type="ECO:0000256" key="2">
    <source>
        <dbReference type="SAM" id="Phobius"/>
    </source>
</evidence>
<organism evidence="3 4">
    <name type="scientific">Corynebacterium uropygiale</name>
    <dbReference type="NCBI Taxonomy" id="1775911"/>
    <lineage>
        <taxon>Bacteria</taxon>
        <taxon>Bacillati</taxon>
        <taxon>Actinomycetota</taxon>
        <taxon>Actinomycetes</taxon>
        <taxon>Mycobacteriales</taxon>
        <taxon>Corynebacteriaceae</taxon>
        <taxon>Corynebacterium</taxon>
    </lineage>
</organism>
<dbReference type="InterPro" id="IPR031596">
    <property type="entry name" value="MaAIMP_sms"/>
</dbReference>
<keyword evidence="2" id="KW-0812">Transmembrane</keyword>
<evidence type="ECO:0000256" key="1">
    <source>
        <dbReference type="SAM" id="MobiDB-lite"/>
    </source>
</evidence>
<dbReference type="RefSeq" id="WP_236119659.1">
    <property type="nucleotide sequence ID" value="NZ_JAKGSI010000005.1"/>
</dbReference>
<dbReference type="Pfam" id="PF16951">
    <property type="entry name" value="MaAIMP_sms"/>
    <property type="match status" value="1"/>
</dbReference>
<evidence type="ECO:0000313" key="4">
    <source>
        <dbReference type="Proteomes" id="UP001139336"/>
    </source>
</evidence>
<keyword evidence="2" id="KW-1133">Transmembrane helix</keyword>
<keyword evidence="4" id="KW-1185">Reference proteome</keyword>
<evidence type="ECO:0000313" key="3">
    <source>
        <dbReference type="EMBL" id="MCF4007528.1"/>
    </source>
</evidence>
<comment type="caution">
    <text evidence="3">The sequence shown here is derived from an EMBL/GenBank/DDBJ whole genome shotgun (WGS) entry which is preliminary data.</text>
</comment>
<protein>
    <submittedName>
        <fullName evidence="3">Methionine/alanine import NSS transporter subunit MetS</fullName>
    </submittedName>
</protein>
<reference evidence="3" key="1">
    <citation type="submission" date="2022-01" db="EMBL/GenBank/DDBJ databases">
        <title>Corynebacterium sp. nov isolated from isolated from the feces of the greater white-fronted geese (Anser albifrons) at Poyang Lake, PR China.</title>
        <authorList>
            <person name="Liu Q."/>
        </authorList>
    </citation>
    <scope>NUCLEOTIDE SEQUENCE</scope>
    <source>
        <strain evidence="3">JCM 32435</strain>
    </source>
</reference>
<dbReference type="NCBIfam" id="NF033494">
    <property type="entry name" value="NSS_import_MetS"/>
    <property type="match status" value="1"/>
</dbReference>
<gene>
    <name evidence="3" type="primary">metS</name>
    <name evidence="3" type="ORF">L1O03_10165</name>
</gene>
<dbReference type="NCBIfam" id="NF033493">
    <property type="entry name" value="MetS_like_NSS"/>
    <property type="match status" value="1"/>
</dbReference>
<accession>A0A9X1QTK9</accession>
<feature type="region of interest" description="Disordered" evidence="1">
    <location>
        <begin position="33"/>
        <end position="55"/>
    </location>
</feature>
<feature type="transmembrane region" description="Helical" evidence="2">
    <location>
        <begin position="6"/>
        <end position="28"/>
    </location>
</feature>
<keyword evidence="2" id="KW-0472">Membrane</keyword>
<dbReference type="EMBL" id="JAKGSI010000005">
    <property type="protein sequence ID" value="MCF4007528.1"/>
    <property type="molecule type" value="Genomic_DNA"/>
</dbReference>
<dbReference type="Proteomes" id="UP001139336">
    <property type="component" value="Unassembled WGS sequence"/>
</dbReference>
<name>A0A9X1QTK9_9CORY</name>
<dbReference type="AlphaFoldDB" id="A0A9X1QTK9"/>
<proteinExistence type="predicted"/>